<keyword evidence="5" id="KW-0479">Metal-binding</keyword>
<evidence type="ECO:0000313" key="7">
    <source>
        <dbReference type="EMBL" id="TCI05550.1"/>
    </source>
</evidence>
<feature type="domain" description="Exonuclease" evidence="6">
    <location>
        <begin position="17"/>
        <end position="202"/>
    </location>
</feature>
<dbReference type="PANTHER" id="PTHR30231:SF2">
    <property type="entry name" value="RIBONUCLEASE T"/>
    <property type="match status" value="1"/>
</dbReference>
<sequence>MSDTVKRSLHQRFRGYFPVVIDIETGGFNPATDALLEIAAVTLKMDDDGFLTPDQKIHFNVSPFIGANLDPSSLAFTGIDPNDPERNAVAECEALKEIFKLVRKSQKAAECHRSIVVAHNAAFDNAFLNAAVARCNIKRNPFHPFATFDTATAAGIAYGQTVLQKACKAAQIDFDSSKAHSAEYDTIRTAELFCSIINRWLSLGGWPVVDVDEETGDAE</sequence>
<evidence type="ECO:0000313" key="8">
    <source>
        <dbReference type="Proteomes" id="UP000292554"/>
    </source>
</evidence>
<evidence type="ECO:0000259" key="6">
    <source>
        <dbReference type="SMART" id="SM00479"/>
    </source>
</evidence>
<keyword evidence="5" id="KW-0460">Magnesium</keyword>
<dbReference type="EC" id="3.1.13.-" evidence="5"/>
<dbReference type="Proteomes" id="UP000292554">
    <property type="component" value="Unassembled WGS sequence"/>
</dbReference>
<feature type="binding site" evidence="5">
    <location>
        <position position="185"/>
    </location>
    <ligand>
        <name>Mg(2+)</name>
        <dbReference type="ChEBI" id="CHEBI:18420"/>
        <label>2</label>
        <note>catalytic</note>
    </ligand>
</feature>
<comment type="similarity">
    <text evidence="5">Belongs to the RNase T family.</text>
</comment>
<keyword evidence="1 5" id="KW-0819">tRNA processing</keyword>
<evidence type="ECO:0000256" key="5">
    <source>
        <dbReference type="HAMAP-Rule" id="MF_00157"/>
    </source>
</evidence>
<keyword evidence="4 5" id="KW-0269">Exonuclease</keyword>
<dbReference type="SMART" id="SM00479">
    <property type="entry name" value="EXOIII"/>
    <property type="match status" value="1"/>
</dbReference>
<feature type="site" description="Important for substrate binding and specificity" evidence="5">
    <location>
        <position position="28"/>
    </location>
</feature>
<keyword evidence="2 5" id="KW-0540">Nuclease</keyword>
<comment type="subunit">
    <text evidence="5">Homodimer.</text>
</comment>
<evidence type="ECO:0000256" key="3">
    <source>
        <dbReference type="ARBA" id="ARBA00022801"/>
    </source>
</evidence>
<feature type="binding site" evidence="5">
    <location>
        <position position="22"/>
    </location>
    <ligand>
        <name>Mg(2+)</name>
        <dbReference type="ChEBI" id="CHEBI:18420"/>
        <label>2</label>
        <note>catalytic</note>
    </ligand>
</feature>
<name>A0ABY2AQU6_9GAMM</name>
<dbReference type="InterPro" id="IPR013520">
    <property type="entry name" value="Ribonucl_H"/>
</dbReference>
<gene>
    <name evidence="5" type="primary">rnt</name>
    <name evidence="7" type="ORF">EZV61_06350</name>
</gene>
<reference evidence="7 8" key="1">
    <citation type="submission" date="2019-02" db="EMBL/GenBank/DDBJ databases">
        <title>Corallincola luteus sp. nov., a marine bacterium isolated from surface sediment of Bohai Sea in China.</title>
        <authorList>
            <person name="Ren Q."/>
        </authorList>
    </citation>
    <scope>NUCLEOTIDE SEQUENCE [LARGE SCALE GENOMIC DNA]</scope>
    <source>
        <strain evidence="7 8">DASS28</strain>
    </source>
</reference>
<proteinExistence type="inferred from homology"/>
<dbReference type="PANTHER" id="PTHR30231">
    <property type="entry name" value="DNA POLYMERASE III SUBUNIT EPSILON"/>
    <property type="match status" value="1"/>
</dbReference>
<protein>
    <recommendedName>
        <fullName evidence="5">Ribonuclease T</fullName>
        <ecNumber evidence="5">3.1.13.-</ecNumber>
    </recommendedName>
    <alternativeName>
        <fullName evidence="5">Exoribonuclease T</fullName>
        <shortName evidence="5">RNase T</shortName>
    </alternativeName>
</protein>
<feature type="binding site" evidence="5">
    <location>
        <position position="180"/>
    </location>
    <ligand>
        <name>Mg(2+)</name>
        <dbReference type="ChEBI" id="CHEBI:18420"/>
        <label>2</label>
        <note>catalytic</note>
    </ligand>
</feature>
<organism evidence="7 8">
    <name type="scientific">Corallincola luteus</name>
    <dbReference type="NCBI Taxonomy" id="1775177"/>
    <lineage>
        <taxon>Bacteria</taxon>
        <taxon>Pseudomonadati</taxon>
        <taxon>Pseudomonadota</taxon>
        <taxon>Gammaproteobacteria</taxon>
        <taxon>Alteromonadales</taxon>
        <taxon>Psychromonadaceae</taxon>
        <taxon>Corallincola</taxon>
    </lineage>
</organism>
<dbReference type="NCBIfam" id="TIGR01298">
    <property type="entry name" value="RNaseT"/>
    <property type="match status" value="1"/>
</dbReference>
<feature type="binding site" evidence="5">
    <location>
        <position position="24"/>
    </location>
    <ligand>
        <name>Mg(2+)</name>
        <dbReference type="ChEBI" id="CHEBI:18420"/>
        <label>2</label>
        <note>catalytic</note>
    </ligand>
</feature>
<feature type="site" description="Important for substrate binding and specificity" evidence="5">
    <location>
        <position position="145"/>
    </location>
</feature>
<keyword evidence="8" id="KW-1185">Reference proteome</keyword>
<comment type="function">
    <text evidence="5">Trims short 3' overhangs of a variety of RNA species, leaving a one or two nucleotide 3' overhang. Responsible for the end-turnover of tRNA: specifically removes the terminal AMP residue from uncharged tRNA (tRNA-C-C-A). Also appears to be involved in tRNA biosynthesis.</text>
</comment>
<evidence type="ECO:0000256" key="4">
    <source>
        <dbReference type="ARBA" id="ARBA00022839"/>
    </source>
</evidence>
<dbReference type="EMBL" id="SJXE01000001">
    <property type="protein sequence ID" value="TCI05550.1"/>
    <property type="molecule type" value="Genomic_DNA"/>
</dbReference>
<dbReference type="Pfam" id="PF00929">
    <property type="entry name" value="RNase_T"/>
    <property type="match status" value="1"/>
</dbReference>
<dbReference type="InterPro" id="IPR012337">
    <property type="entry name" value="RNaseH-like_sf"/>
</dbReference>
<dbReference type="HAMAP" id="MF_00157">
    <property type="entry name" value="RNase_T"/>
    <property type="match status" value="1"/>
</dbReference>
<accession>A0ABY2AQU6</accession>
<comment type="cofactor">
    <cofactor evidence="5">
        <name>Mg(2+)</name>
        <dbReference type="ChEBI" id="CHEBI:18420"/>
    </cofactor>
    <text evidence="5">Binds two Mg(2+) per subunit. The active form of the enzyme binds two Mg(2+) ions in its active site. The first Mg(2+) forms only one salt bridge with the protein.</text>
</comment>
<dbReference type="CDD" id="cd06134">
    <property type="entry name" value="RNaseT"/>
    <property type="match status" value="1"/>
</dbReference>
<dbReference type="RefSeq" id="WP_131414659.1">
    <property type="nucleotide sequence ID" value="NZ_SJXE01000001.1"/>
</dbReference>
<evidence type="ECO:0000256" key="1">
    <source>
        <dbReference type="ARBA" id="ARBA00022694"/>
    </source>
</evidence>
<comment type="caution">
    <text evidence="7">The sequence shown here is derived from an EMBL/GenBank/DDBJ whole genome shotgun (WGS) entry which is preliminary data.</text>
</comment>
<dbReference type="InterPro" id="IPR005987">
    <property type="entry name" value="RNase_T"/>
</dbReference>
<dbReference type="InterPro" id="IPR036397">
    <property type="entry name" value="RNaseH_sf"/>
</dbReference>
<feature type="binding site" evidence="5">
    <location>
        <position position="22"/>
    </location>
    <ligand>
        <name>Mg(2+)</name>
        <dbReference type="ChEBI" id="CHEBI:18420"/>
        <label>1</label>
        <note>catalytic</note>
    </ligand>
</feature>
<dbReference type="Gene3D" id="3.30.420.10">
    <property type="entry name" value="Ribonuclease H-like superfamily/Ribonuclease H"/>
    <property type="match status" value="1"/>
</dbReference>
<evidence type="ECO:0000256" key="2">
    <source>
        <dbReference type="ARBA" id="ARBA00022722"/>
    </source>
</evidence>
<dbReference type="SUPFAM" id="SSF53098">
    <property type="entry name" value="Ribonuclease H-like"/>
    <property type="match status" value="1"/>
</dbReference>
<feature type="active site" description="Proton donor/acceptor" evidence="5">
    <location>
        <position position="180"/>
    </location>
</feature>
<feature type="site" description="Important for substrate binding and specificity" evidence="5">
    <location>
        <position position="76"/>
    </location>
</feature>
<keyword evidence="3 5" id="KW-0378">Hydrolase</keyword>
<feature type="site" description="Important for substrate binding and specificity" evidence="5">
    <location>
        <position position="123"/>
    </location>
</feature>